<dbReference type="Gene3D" id="3.40.640.10">
    <property type="entry name" value="Type I PLP-dependent aspartate aminotransferase-like (Major domain)"/>
    <property type="match status" value="1"/>
</dbReference>
<dbReference type="HAMAP" id="MF_01023">
    <property type="entry name" value="HisC_aminotrans_2"/>
    <property type="match status" value="1"/>
</dbReference>
<dbReference type="InterPro" id="IPR015424">
    <property type="entry name" value="PyrdxlP-dep_Trfase"/>
</dbReference>
<comment type="function">
    <text evidence="6">Aminotransferase that catalyzes the conversion of aromatic amino acids and 2-oxoglutarate into corresponding aromatic oxo acids and L-glutamate.</text>
</comment>
<feature type="domain" description="Aminotransferase class I/classII large" evidence="7">
    <location>
        <begin position="20"/>
        <end position="334"/>
    </location>
</feature>
<name>A0A934I9N2_9CORY</name>
<dbReference type="PROSITE" id="PS00599">
    <property type="entry name" value="AA_TRANSFER_CLASS_2"/>
    <property type="match status" value="1"/>
</dbReference>
<protein>
    <recommendedName>
        <fullName evidence="6">Aromatic amino acid aminotransferase</fullName>
        <shortName evidence="6">ArAT</shortName>
        <ecNumber evidence="6">2.6.1.57</ecNumber>
    </recommendedName>
</protein>
<evidence type="ECO:0000256" key="3">
    <source>
        <dbReference type="ARBA" id="ARBA00022576"/>
    </source>
</evidence>
<comment type="cofactor">
    <cofactor evidence="1 6">
        <name>pyridoxal 5'-phosphate</name>
        <dbReference type="ChEBI" id="CHEBI:597326"/>
    </cofactor>
</comment>
<dbReference type="PANTHER" id="PTHR43643">
    <property type="entry name" value="HISTIDINOL-PHOSPHATE AMINOTRANSFERASE 2"/>
    <property type="match status" value="1"/>
</dbReference>
<dbReference type="InterPro" id="IPR004839">
    <property type="entry name" value="Aminotransferase_I/II_large"/>
</dbReference>
<dbReference type="PANTHER" id="PTHR43643:SF3">
    <property type="entry name" value="HISTIDINOL-PHOSPHATE AMINOTRANSFERASE"/>
    <property type="match status" value="1"/>
</dbReference>
<evidence type="ECO:0000256" key="4">
    <source>
        <dbReference type="ARBA" id="ARBA00022679"/>
    </source>
</evidence>
<dbReference type="RefSeq" id="WP_198738878.1">
    <property type="nucleotide sequence ID" value="NZ_JAEIOS010000013.1"/>
</dbReference>
<dbReference type="SUPFAM" id="SSF53383">
    <property type="entry name" value="PLP-dependent transferases"/>
    <property type="match status" value="1"/>
</dbReference>
<dbReference type="GO" id="GO:0008793">
    <property type="term" value="F:aromatic-amino-acid transaminase activity"/>
    <property type="evidence" value="ECO:0007669"/>
    <property type="project" value="UniProtKB-UniRule"/>
</dbReference>
<dbReference type="EMBL" id="JAEIOS010000013">
    <property type="protein sequence ID" value="MBI8989853.1"/>
    <property type="molecule type" value="Genomic_DNA"/>
</dbReference>
<sequence length="340" mass="36943">MIRNDVSAIPAYIPGRAVPDALKLSSNEAAHPPLPSAIEAMTEAARTANRYPDMGVVALKAELSDALGLTPEKIAVGCGSSALCQQIVQATCKAGDEVIFAWRSFEAYPIFCLVVGANPVMVPLDDNHRHDLDAMAAAVTDRTRLIFVCNPNNPTGTNITEDEFTAFMDRIPDDIVVVLDEAYIEYVRDENNPVSTELLDRYPNLVGMRTFSKAYGLAGVRIGYAFGNPQIIDAVNRMALPFSVNAVGQAGALASLAAADELLQRTDEAVEQREALIARIPEAVESQTNFVWIPTTRAREFAEALAERGVLIRAFDEGVRVTVTTGEELNQFLTAWDDVQ</sequence>
<organism evidence="8 9">
    <name type="scientific">Corynebacterium meridianum</name>
    <dbReference type="NCBI Taxonomy" id="2765363"/>
    <lineage>
        <taxon>Bacteria</taxon>
        <taxon>Bacillati</taxon>
        <taxon>Actinomycetota</taxon>
        <taxon>Actinomycetes</taxon>
        <taxon>Mycobacteriales</taxon>
        <taxon>Corynebacteriaceae</taxon>
        <taxon>Corynebacterium</taxon>
    </lineage>
</organism>
<feature type="modified residue" description="N6-(pyridoxal phosphate)lysine" evidence="6">
    <location>
        <position position="213"/>
    </location>
</feature>
<proteinExistence type="inferred from homology"/>
<dbReference type="CDD" id="cd00609">
    <property type="entry name" value="AAT_like"/>
    <property type="match status" value="1"/>
</dbReference>
<evidence type="ECO:0000256" key="6">
    <source>
        <dbReference type="HAMAP-Rule" id="MF_01513"/>
    </source>
</evidence>
<dbReference type="InterPro" id="IPR024892">
    <property type="entry name" value="ArAT"/>
</dbReference>
<dbReference type="NCBIfam" id="NF002878">
    <property type="entry name" value="PRK03321.1"/>
    <property type="match status" value="1"/>
</dbReference>
<keyword evidence="4 6" id="KW-0808">Transferase</keyword>
<comment type="caution">
    <text evidence="8">The sequence shown here is derived from an EMBL/GenBank/DDBJ whole genome shotgun (WGS) entry which is preliminary data.</text>
</comment>
<evidence type="ECO:0000256" key="1">
    <source>
        <dbReference type="ARBA" id="ARBA00001933"/>
    </source>
</evidence>
<dbReference type="GO" id="GO:0000105">
    <property type="term" value="P:L-histidine biosynthetic process"/>
    <property type="evidence" value="ECO:0007669"/>
    <property type="project" value="InterPro"/>
</dbReference>
<dbReference type="Gene3D" id="3.90.1150.10">
    <property type="entry name" value="Aspartate Aminotransferase, domain 1"/>
    <property type="match status" value="1"/>
</dbReference>
<gene>
    <name evidence="8" type="primary">hisC</name>
    <name evidence="6" type="synonym">pat</name>
    <name evidence="8" type="ORF">JDV75_08780</name>
</gene>
<dbReference type="GO" id="GO:0004400">
    <property type="term" value="F:histidinol-phosphate transaminase activity"/>
    <property type="evidence" value="ECO:0007669"/>
    <property type="project" value="InterPro"/>
</dbReference>
<reference evidence="8" key="1">
    <citation type="submission" date="2020-12" db="EMBL/GenBank/DDBJ databases">
        <title>Genome public.</title>
        <authorList>
            <person name="Sun Q."/>
        </authorList>
    </citation>
    <scope>NUCLEOTIDE SEQUENCE</scope>
    <source>
        <strain evidence="8">CCM 8863</strain>
    </source>
</reference>
<dbReference type="InterPro" id="IPR005861">
    <property type="entry name" value="HisP_aminotrans"/>
</dbReference>
<accession>A0A934I9N2</accession>
<dbReference type="InterPro" id="IPR015422">
    <property type="entry name" value="PyrdxlP-dep_Trfase_small"/>
</dbReference>
<evidence type="ECO:0000256" key="5">
    <source>
        <dbReference type="ARBA" id="ARBA00022898"/>
    </source>
</evidence>
<dbReference type="EC" id="2.6.1.57" evidence="6"/>
<dbReference type="InterPro" id="IPR015421">
    <property type="entry name" value="PyrdxlP-dep_Trfase_major"/>
</dbReference>
<comment type="subunit">
    <text evidence="2 6">Homodimer.</text>
</comment>
<dbReference type="Proteomes" id="UP000645966">
    <property type="component" value="Unassembled WGS sequence"/>
</dbReference>
<evidence type="ECO:0000256" key="2">
    <source>
        <dbReference type="ARBA" id="ARBA00011738"/>
    </source>
</evidence>
<dbReference type="InterPro" id="IPR050106">
    <property type="entry name" value="HistidinolP_aminotransfase"/>
</dbReference>
<evidence type="ECO:0000313" key="8">
    <source>
        <dbReference type="EMBL" id="MBI8989853.1"/>
    </source>
</evidence>
<dbReference type="NCBIfam" id="TIGR01141">
    <property type="entry name" value="hisC"/>
    <property type="match status" value="1"/>
</dbReference>
<keyword evidence="3 6" id="KW-0032">Aminotransferase</keyword>
<dbReference type="AlphaFoldDB" id="A0A934I9N2"/>
<dbReference type="GO" id="GO:0030170">
    <property type="term" value="F:pyridoxal phosphate binding"/>
    <property type="evidence" value="ECO:0007669"/>
    <property type="project" value="UniProtKB-UniRule"/>
</dbReference>
<dbReference type="InterPro" id="IPR001917">
    <property type="entry name" value="Aminotrans_II_pyridoxalP_BS"/>
</dbReference>
<dbReference type="HAMAP" id="MF_01513">
    <property type="entry name" value="Phe_aminotrans_2"/>
    <property type="match status" value="1"/>
</dbReference>
<dbReference type="Pfam" id="PF00155">
    <property type="entry name" value="Aminotran_1_2"/>
    <property type="match status" value="1"/>
</dbReference>
<evidence type="ECO:0000259" key="7">
    <source>
        <dbReference type="Pfam" id="PF00155"/>
    </source>
</evidence>
<keyword evidence="5 6" id="KW-0663">Pyridoxal phosphate</keyword>
<evidence type="ECO:0000313" key="9">
    <source>
        <dbReference type="Proteomes" id="UP000645966"/>
    </source>
</evidence>
<comment type="similarity">
    <text evidence="6">Belongs to the class-II pyridoxal-phosphate-dependent aminotransferase family.</text>
</comment>
<comment type="catalytic activity">
    <reaction evidence="6">
        <text>an aromatic L-alpha-amino acid + 2-oxoglutarate = an aromatic oxo-acid + L-glutamate</text>
        <dbReference type="Rhea" id="RHEA:17533"/>
        <dbReference type="ChEBI" id="CHEBI:16810"/>
        <dbReference type="ChEBI" id="CHEBI:29985"/>
        <dbReference type="ChEBI" id="CHEBI:73309"/>
        <dbReference type="ChEBI" id="CHEBI:84824"/>
        <dbReference type="EC" id="2.6.1.57"/>
    </reaction>
</comment>
<keyword evidence="9" id="KW-1185">Reference proteome</keyword>